<keyword evidence="2" id="KW-1185">Reference proteome</keyword>
<dbReference type="SMR" id="Q54DH0"/>
<evidence type="ECO:0000313" key="1">
    <source>
        <dbReference type="EMBL" id="EAL61263.1"/>
    </source>
</evidence>
<dbReference type="KEGG" id="ddi:DDB_G0292278"/>
<accession>Q54DH0</accession>
<dbReference type="Proteomes" id="UP000002195">
    <property type="component" value="Unassembled WGS sequence"/>
</dbReference>
<dbReference type="RefSeq" id="XP_629671.1">
    <property type="nucleotide sequence ID" value="XM_629669.1"/>
</dbReference>
<comment type="caution">
    <text evidence="1">The sequence shown here is derived from an EMBL/GenBank/DDBJ whole genome shotgun (WGS) entry which is preliminary data.</text>
</comment>
<dbReference type="HOGENOM" id="CLU_3161088_0_0_1"/>
<evidence type="ECO:0000313" key="2">
    <source>
        <dbReference type="Proteomes" id="UP000002195"/>
    </source>
</evidence>
<protein>
    <submittedName>
        <fullName evidence="1">Uncharacterized protein</fullName>
    </submittedName>
</protein>
<sequence length="48" mass="5820">MKTLEPNEFKKINKLLQKTENDKIKELSTHFNTNKEINTTFQLWQIKI</sequence>
<reference evidence="1 2" key="1">
    <citation type="journal article" date="2005" name="Nature">
        <title>The genome of the social amoeba Dictyostelium discoideum.</title>
        <authorList>
            <consortium name="The Dictyostelium discoideum Sequencing Consortium"/>
            <person name="Eichinger L."/>
            <person name="Pachebat J.A."/>
            <person name="Glockner G."/>
            <person name="Rajandream M.A."/>
            <person name="Sucgang R."/>
            <person name="Berriman M."/>
            <person name="Song J."/>
            <person name="Olsen R."/>
            <person name="Szafranski K."/>
            <person name="Xu Q."/>
            <person name="Tunggal B."/>
            <person name="Kummerfeld S."/>
            <person name="Madera M."/>
            <person name="Konfortov B.A."/>
            <person name="Rivero F."/>
            <person name="Bankier A.T."/>
            <person name="Lehmann R."/>
            <person name="Hamlin N."/>
            <person name="Davies R."/>
            <person name="Gaudet P."/>
            <person name="Fey P."/>
            <person name="Pilcher K."/>
            <person name="Chen G."/>
            <person name="Saunders D."/>
            <person name="Sodergren E."/>
            <person name="Davis P."/>
            <person name="Kerhornou A."/>
            <person name="Nie X."/>
            <person name="Hall N."/>
            <person name="Anjard C."/>
            <person name="Hemphill L."/>
            <person name="Bason N."/>
            <person name="Farbrother P."/>
            <person name="Desany B."/>
            <person name="Just E."/>
            <person name="Morio T."/>
            <person name="Rost R."/>
            <person name="Churcher C."/>
            <person name="Cooper J."/>
            <person name="Haydock S."/>
            <person name="van Driessche N."/>
            <person name="Cronin A."/>
            <person name="Goodhead I."/>
            <person name="Muzny D."/>
            <person name="Mourier T."/>
            <person name="Pain A."/>
            <person name="Lu M."/>
            <person name="Harper D."/>
            <person name="Lindsay R."/>
            <person name="Hauser H."/>
            <person name="James K."/>
            <person name="Quiles M."/>
            <person name="Madan Babu M."/>
            <person name="Saito T."/>
            <person name="Buchrieser C."/>
            <person name="Wardroper A."/>
            <person name="Felder M."/>
            <person name="Thangavelu M."/>
            <person name="Johnson D."/>
            <person name="Knights A."/>
            <person name="Loulseged H."/>
            <person name="Mungall K."/>
            <person name="Oliver K."/>
            <person name="Price C."/>
            <person name="Quail M.A."/>
            <person name="Urushihara H."/>
            <person name="Hernandez J."/>
            <person name="Rabbinowitsch E."/>
            <person name="Steffen D."/>
            <person name="Sanders M."/>
            <person name="Ma J."/>
            <person name="Kohara Y."/>
            <person name="Sharp S."/>
            <person name="Simmonds M."/>
            <person name="Spiegler S."/>
            <person name="Tivey A."/>
            <person name="Sugano S."/>
            <person name="White B."/>
            <person name="Walker D."/>
            <person name="Woodward J."/>
            <person name="Winckler T."/>
            <person name="Tanaka Y."/>
            <person name="Shaulsky G."/>
            <person name="Schleicher M."/>
            <person name="Weinstock G."/>
            <person name="Rosenthal A."/>
            <person name="Cox E.C."/>
            <person name="Chisholm R.L."/>
            <person name="Gibbs R."/>
            <person name="Loomis W.F."/>
            <person name="Platzer M."/>
            <person name="Kay R.R."/>
            <person name="Williams J."/>
            <person name="Dear P.H."/>
            <person name="Noegel A.A."/>
            <person name="Barrell B."/>
            <person name="Kuspa A."/>
        </authorList>
    </citation>
    <scope>NUCLEOTIDE SEQUENCE [LARGE SCALE GENOMIC DNA]</scope>
    <source>
        <strain evidence="1 2">AX4</strain>
    </source>
</reference>
<gene>
    <name evidence="1" type="ORF">DDB_G0292278</name>
</gene>
<dbReference type="VEuPathDB" id="AmoebaDB:DDB_G0292278"/>
<dbReference type="PaxDb" id="44689-DDB0184297"/>
<dbReference type="EMBL" id="AAFI02000189">
    <property type="protein sequence ID" value="EAL61263.1"/>
    <property type="molecule type" value="Genomic_DNA"/>
</dbReference>
<organism evidence="1 2">
    <name type="scientific">Dictyostelium discoideum</name>
    <name type="common">Social amoeba</name>
    <dbReference type="NCBI Taxonomy" id="44689"/>
    <lineage>
        <taxon>Eukaryota</taxon>
        <taxon>Amoebozoa</taxon>
        <taxon>Evosea</taxon>
        <taxon>Eumycetozoa</taxon>
        <taxon>Dictyostelia</taxon>
        <taxon>Dictyosteliales</taxon>
        <taxon>Dictyosteliaceae</taxon>
        <taxon>Dictyostelium</taxon>
    </lineage>
</organism>
<name>Q54DH0_DICDI</name>
<dbReference type="AlphaFoldDB" id="Q54DH0"/>
<dbReference type="InParanoid" id="Q54DH0"/>
<dbReference type="GeneID" id="8628587"/>
<proteinExistence type="predicted"/>